<dbReference type="NCBIfam" id="TIGR04313">
    <property type="entry name" value="aro_clust_Mycop"/>
    <property type="match status" value="1"/>
</dbReference>
<dbReference type="RefSeq" id="WP_218675399.1">
    <property type="nucleotide sequence ID" value="NZ_JABZFC010000005.1"/>
</dbReference>
<evidence type="ECO:0000313" key="3">
    <source>
        <dbReference type="EMBL" id="MBW0602695.1"/>
    </source>
</evidence>
<name>A0A9Q3L7K3_9BACT</name>
<sequence length="398" mass="47015">MKINKLLTLFSILSLSILPLSCQNTGRYSTKKEIITTSIKNENYILEQQWNNFIKQESISKILNLIFDDDTKKTEFINAQFELIQNTKYAEEFKKSLIFSNNVSLGFGLDGGFFSERPYILTQSSKFLEESKSKNWLWLLFNLTKIEFVNFPVFDQFVSSTDETSLEAKKNGMELGMFYTPKSNIFIDYTYKIESIKDYSDTYQFYLLTNEGFILNLNITKYVDNYSWEYSNLINNDGENFIEELNLSINESNDESFKNQVNNILSEFTQIHVIYKAKVKNSNNEIKDYRNEFNNYSVELTKYKNRLGLLKNGENWNIQEPIKASQKVDDEVELFSYIYVYSKVFLNRNKNDVFDIKQYVKNTVSFNDIPHNNETNKIIFNDFYGGRPIRYTFYNIKL</sequence>
<comment type="caution">
    <text evidence="3">The sequence shown here is derived from an EMBL/GenBank/DDBJ whole genome shotgun (WGS) entry which is preliminary data.</text>
</comment>
<dbReference type="EMBL" id="JABZFG010000005">
    <property type="protein sequence ID" value="MBW0602695.1"/>
    <property type="molecule type" value="Genomic_DNA"/>
</dbReference>
<feature type="signal peptide" evidence="2">
    <location>
        <begin position="1"/>
        <end position="22"/>
    </location>
</feature>
<keyword evidence="1" id="KW-0175">Coiled coil</keyword>
<accession>A0A9Q3L7K3</accession>
<feature type="coiled-coil region" evidence="1">
    <location>
        <begin position="272"/>
        <end position="306"/>
    </location>
</feature>
<gene>
    <name evidence="3" type="ORF">MADP07_00420</name>
</gene>
<evidence type="ECO:0000256" key="2">
    <source>
        <dbReference type="SAM" id="SignalP"/>
    </source>
</evidence>
<reference evidence="3" key="1">
    <citation type="journal article" date="2021" name="Genes Genomics">
        <title>Comparative genomic analysis of Mycoplasma anatis strains.</title>
        <authorList>
            <person name="Zhou Q."/>
            <person name="Mai K."/>
            <person name="Yang D."/>
            <person name="Liu J."/>
            <person name="Yan Z."/>
            <person name="Luo C."/>
            <person name="Tan Y."/>
            <person name="Cao S."/>
            <person name="Zhou Q."/>
            <person name="Chen L."/>
            <person name="Chen F."/>
        </authorList>
    </citation>
    <scope>NUCLEOTIDE SEQUENCE</scope>
    <source>
        <strain evidence="3">DP07</strain>
    </source>
</reference>
<dbReference type="Proteomes" id="UP000746160">
    <property type="component" value="Unassembled WGS sequence"/>
</dbReference>
<feature type="chain" id="PRO_5040125710" description="Lipoprotein" evidence="2">
    <location>
        <begin position="23"/>
        <end position="398"/>
    </location>
</feature>
<dbReference type="InterPro" id="IPR027593">
    <property type="entry name" value="Aro_clust"/>
</dbReference>
<evidence type="ECO:0008006" key="5">
    <source>
        <dbReference type="Google" id="ProtNLM"/>
    </source>
</evidence>
<organism evidence="3 4">
    <name type="scientific">Mycoplasmopsis anatis</name>
    <dbReference type="NCBI Taxonomy" id="171279"/>
    <lineage>
        <taxon>Bacteria</taxon>
        <taxon>Bacillati</taxon>
        <taxon>Mycoplasmatota</taxon>
        <taxon>Mycoplasmoidales</taxon>
        <taxon>Metamycoplasmataceae</taxon>
        <taxon>Mycoplasmopsis</taxon>
    </lineage>
</organism>
<protein>
    <recommendedName>
        <fullName evidence="5">Lipoprotein</fullName>
    </recommendedName>
</protein>
<evidence type="ECO:0000313" key="4">
    <source>
        <dbReference type="Proteomes" id="UP000746160"/>
    </source>
</evidence>
<proteinExistence type="predicted"/>
<evidence type="ECO:0000256" key="1">
    <source>
        <dbReference type="SAM" id="Coils"/>
    </source>
</evidence>
<keyword evidence="2" id="KW-0732">Signal</keyword>
<dbReference type="AlphaFoldDB" id="A0A9Q3L7K3"/>